<sequence length="131" mass="15305">MIISHKILHLEYDPTRDILFVEWPNFNQYALPELHYILDSLVETIRNYDISNLLVDARNTVVAINTQQYEEISGQFAKALVSTRLKKLARIVTDSTVREKQVQNFGKQANFSFEIQSFASQEEAMAWFDFE</sequence>
<dbReference type="RefSeq" id="WP_066622699.1">
    <property type="nucleotide sequence ID" value="NZ_JBHSYQ010000003.1"/>
</dbReference>
<reference evidence="2" key="1">
    <citation type="journal article" date="2019" name="Int. J. Syst. Evol. Microbiol.">
        <title>The Global Catalogue of Microorganisms (GCM) 10K type strain sequencing project: providing services to taxonomists for standard genome sequencing and annotation.</title>
        <authorList>
            <consortium name="The Broad Institute Genomics Platform"/>
            <consortium name="The Broad Institute Genome Sequencing Center for Infectious Disease"/>
            <person name="Wu L."/>
            <person name="Ma J."/>
        </authorList>
    </citation>
    <scope>NUCLEOTIDE SEQUENCE [LARGE SCALE GENOMIC DNA]</scope>
    <source>
        <strain evidence="2">CGMCC 4.7393</strain>
    </source>
</reference>
<name>A0ABW2DKI5_9BACT</name>
<protein>
    <submittedName>
        <fullName evidence="1">STAS/SEC14 domain-containing protein</fullName>
    </submittedName>
</protein>
<evidence type="ECO:0000313" key="1">
    <source>
        <dbReference type="EMBL" id="MFC6996849.1"/>
    </source>
</evidence>
<evidence type="ECO:0000313" key="2">
    <source>
        <dbReference type="Proteomes" id="UP001596405"/>
    </source>
</evidence>
<proteinExistence type="predicted"/>
<dbReference type="Proteomes" id="UP001596405">
    <property type="component" value="Unassembled WGS sequence"/>
</dbReference>
<keyword evidence="2" id="KW-1185">Reference proteome</keyword>
<gene>
    <name evidence="1" type="ORF">ACFQHR_04395</name>
</gene>
<organism evidence="1 2">
    <name type="scientific">Rufibacter roseus</name>
    <dbReference type="NCBI Taxonomy" id="1567108"/>
    <lineage>
        <taxon>Bacteria</taxon>
        <taxon>Pseudomonadati</taxon>
        <taxon>Bacteroidota</taxon>
        <taxon>Cytophagia</taxon>
        <taxon>Cytophagales</taxon>
        <taxon>Hymenobacteraceae</taxon>
        <taxon>Rufibacter</taxon>
    </lineage>
</organism>
<dbReference type="EMBL" id="JBHSYQ010000003">
    <property type="protein sequence ID" value="MFC6996849.1"/>
    <property type="molecule type" value="Genomic_DNA"/>
</dbReference>
<comment type="caution">
    <text evidence="1">The sequence shown here is derived from an EMBL/GenBank/DDBJ whole genome shotgun (WGS) entry which is preliminary data.</text>
</comment>
<accession>A0ABW2DKI5</accession>